<dbReference type="EMBL" id="HE575320">
    <property type="protein sequence ID" value="CCC91482.1"/>
    <property type="molecule type" value="Genomic_DNA"/>
</dbReference>
<name>G0UQ21_TRYCI</name>
<dbReference type="AlphaFoldDB" id="G0UQ21"/>
<proteinExistence type="predicted"/>
<evidence type="ECO:0000313" key="1">
    <source>
        <dbReference type="EMBL" id="CCC91482.1"/>
    </source>
</evidence>
<protein>
    <submittedName>
        <fullName evidence="1">Uncharacterized protein</fullName>
    </submittedName>
</protein>
<sequence length="115" mass="12951">MGTTLRTQVESNMTVLAVIHQIHAHVFAPPHAHTNTKECLSSKLLFLQRTARSIILAAYHHSKHKHTSFCLVGYSDHFVVNGLYEAGKKDIDRAEAGTTFRGKKKKTKKDSLKLR</sequence>
<organism evidence="1">
    <name type="scientific">Trypanosoma congolense (strain IL3000)</name>
    <dbReference type="NCBI Taxonomy" id="1068625"/>
    <lineage>
        <taxon>Eukaryota</taxon>
        <taxon>Discoba</taxon>
        <taxon>Euglenozoa</taxon>
        <taxon>Kinetoplastea</taxon>
        <taxon>Metakinetoplastina</taxon>
        <taxon>Trypanosomatida</taxon>
        <taxon>Trypanosomatidae</taxon>
        <taxon>Trypanosoma</taxon>
        <taxon>Nannomonas</taxon>
    </lineage>
</organism>
<gene>
    <name evidence="1" type="ORF">TCIL3000_7_2960</name>
</gene>
<accession>G0UQ21</accession>
<reference evidence="1" key="1">
    <citation type="journal article" date="2012" name="Proc. Natl. Acad. Sci. U.S.A.">
        <title>Antigenic diversity is generated by distinct evolutionary mechanisms in African trypanosome species.</title>
        <authorList>
            <person name="Jackson A.P."/>
            <person name="Berry A."/>
            <person name="Aslett M."/>
            <person name="Allison H.C."/>
            <person name="Burton P."/>
            <person name="Vavrova-Anderson J."/>
            <person name="Brown R."/>
            <person name="Browne H."/>
            <person name="Corton N."/>
            <person name="Hauser H."/>
            <person name="Gamble J."/>
            <person name="Gilderthorp R."/>
            <person name="Marcello L."/>
            <person name="McQuillan J."/>
            <person name="Otto T.D."/>
            <person name="Quail M.A."/>
            <person name="Sanders M.J."/>
            <person name="van Tonder A."/>
            <person name="Ginger M.L."/>
            <person name="Field M.C."/>
            <person name="Barry J.D."/>
            <person name="Hertz-Fowler C."/>
            <person name="Berriman M."/>
        </authorList>
    </citation>
    <scope>NUCLEOTIDE SEQUENCE</scope>
    <source>
        <strain evidence="1">IL3000</strain>
    </source>
</reference>